<dbReference type="Pfam" id="PF13581">
    <property type="entry name" value="HATPase_c_2"/>
    <property type="match status" value="1"/>
</dbReference>
<feature type="domain" description="Histidine kinase/HSP90-like ATPase" evidence="2">
    <location>
        <begin position="9"/>
        <end position="124"/>
    </location>
</feature>
<dbReference type="PANTHER" id="PTHR35526">
    <property type="entry name" value="ANTI-SIGMA-F FACTOR RSBW-RELATED"/>
    <property type="match status" value="1"/>
</dbReference>
<dbReference type="GO" id="GO:0004674">
    <property type="term" value="F:protein serine/threonine kinase activity"/>
    <property type="evidence" value="ECO:0007669"/>
    <property type="project" value="UniProtKB-KW"/>
</dbReference>
<dbReference type="InterPro" id="IPR050267">
    <property type="entry name" value="Anti-sigma-factor_SerPK"/>
</dbReference>
<keyword evidence="1" id="KW-0723">Serine/threonine-protein kinase</keyword>
<dbReference type="Gene3D" id="3.30.565.10">
    <property type="entry name" value="Histidine kinase-like ATPase, C-terminal domain"/>
    <property type="match status" value="1"/>
</dbReference>
<dbReference type="CDD" id="cd16936">
    <property type="entry name" value="HATPase_RsbW-like"/>
    <property type="match status" value="1"/>
</dbReference>
<evidence type="ECO:0000259" key="2">
    <source>
        <dbReference type="Pfam" id="PF13581"/>
    </source>
</evidence>
<evidence type="ECO:0000313" key="3">
    <source>
        <dbReference type="EMBL" id="PSK88737.1"/>
    </source>
</evidence>
<dbReference type="PANTHER" id="PTHR35526:SF3">
    <property type="entry name" value="ANTI-SIGMA-F FACTOR RSBW"/>
    <property type="match status" value="1"/>
</dbReference>
<dbReference type="AlphaFoldDB" id="A0A2P8CUV1"/>
<accession>A0A2P8CUV1</accession>
<keyword evidence="4" id="KW-1185">Reference proteome</keyword>
<name>A0A2P8CUV1_9ACTN</name>
<dbReference type="EMBL" id="PYGA01000029">
    <property type="protein sequence ID" value="PSK88737.1"/>
    <property type="molecule type" value="Genomic_DNA"/>
</dbReference>
<keyword evidence="3" id="KW-0808">Transferase</keyword>
<evidence type="ECO:0000256" key="1">
    <source>
        <dbReference type="ARBA" id="ARBA00022527"/>
    </source>
</evidence>
<gene>
    <name evidence="3" type="ORF">CLV63_12923</name>
</gene>
<dbReference type="InterPro" id="IPR003594">
    <property type="entry name" value="HATPase_dom"/>
</dbReference>
<proteinExistence type="predicted"/>
<dbReference type="Proteomes" id="UP000240542">
    <property type="component" value="Unassembled WGS sequence"/>
</dbReference>
<sequence>MQRWSRAFPGLLREVSSARAFVAQVLADRSVADVAVQVVSELAANAVLHSRSDARIPSYVVAVECDFDRVLISVMDEGSSVRVPHQVATEVDADREHGRGLFIVSALSKAWGADEVTHGRVVWAELVDDSAP</sequence>
<dbReference type="SUPFAM" id="SSF55874">
    <property type="entry name" value="ATPase domain of HSP90 chaperone/DNA topoisomerase II/histidine kinase"/>
    <property type="match status" value="1"/>
</dbReference>
<organism evidence="3 4">
    <name type="scientific">Murinocardiopsis flavida</name>
    <dbReference type="NCBI Taxonomy" id="645275"/>
    <lineage>
        <taxon>Bacteria</taxon>
        <taxon>Bacillati</taxon>
        <taxon>Actinomycetota</taxon>
        <taxon>Actinomycetes</taxon>
        <taxon>Streptosporangiales</taxon>
        <taxon>Nocardiopsidaceae</taxon>
        <taxon>Murinocardiopsis</taxon>
    </lineage>
</organism>
<dbReference type="InterPro" id="IPR036890">
    <property type="entry name" value="HATPase_C_sf"/>
</dbReference>
<keyword evidence="3" id="KW-0418">Kinase</keyword>
<comment type="caution">
    <text evidence="3">The sequence shown here is derived from an EMBL/GenBank/DDBJ whole genome shotgun (WGS) entry which is preliminary data.</text>
</comment>
<protein>
    <submittedName>
        <fullName evidence="3">Anti-sigma regulatory factor (Ser/Thr protein kinase)</fullName>
    </submittedName>
</protein>
<reference evidence="3 4" key="1">
    <citation type="submission" date="2018-03" db="EMBL/GenBank/DDBJ databases">
        <title>Genomic Encyclopedia of Archaeal and Bacterial Type Strains, Phase II (KMG-II): from individual species to whole genera.</title>
        <authorList>
            <person name="Goeker M."/>
        </authorList>
    </citation>
    <scope>NUCLEOTIDE SEQUENCE [LARGE SCALE GENOMIC DNA]</scope>
    <source>
        <strain evidence="3 4">DSM 45312</strain>
    </source>
</reference>
<evidence type="ECO:0000313" key="4">
    <source>
        <dbReference type="Proteomes" id="UP000240542"/>
    </source>
</evidence>